<dbReference type="AlphaFoldDB" id="A0A0G4EME7"/>
<dbReference type="VEuPathDB" id="CryptoDB:Vbra_7946"/>
<evidence type="ECO:0000256" key="1">
    <source>
        <dbReference type="SAM" id="MobiDB-lite"/>
    </source>
</evidence>
<keyword evidence="3" id="KW-1185">Reference proteome</keyword>
<reference evidence="2 3" key="1">
    <citation type="submission" date="2014-11" db="EMBL/GenBank/DDBJ databases">
        <authorList>
            <person name="Zhu J."/>
            <person name="Qi W."/>
            <person name="Song R."/>
        </authorList>
    </citation>
    <scope>NUCLEOTIDE SEQUENCE [LARGE SCALE GENOMIC DNA]</scope>
</reference>
<organism evidence="2 3">
    <name type="scientific">Vitrella brassicaformis (strain CCMP3155)</name>
    <dbReference type="NCBI Taxonomy" id="1169540"/>
    <lineage>
        <taxon>Eukaryota</taxon>
        <taxon>Sar</taxon>
        <taxon>Alveolata</taxon>
        <taxon>Colpodellida</taxon>
        <taxon>Vitrellaceae</taxon>
        <taxon>Vitrella</taxon>
    </lineage>
</organism>
<sequence>MLRWTYTKMTVTVRLPLQGGGPGADHGGGSSRDVVQMMKSVASQIASDLERAEDIIATHTDNDTQDGGGSLSGRLSAYLRTLSDFQSALRKDMAQTTDHDTKRNDHTDADTQHSKEVAVGEDGKRGRVDALADASSGDGSVDVCGSAAATQQQGVPLEKDHGRPCLPGLPAAVVGRLGYFLTTIDNVRSLSRVNREIHEKATDKTYGVFRSFTVTRGEEPTYQKIKTLQNLKDEARTHTRAAETTLGLFGKFADVSVVDDACLVKKMPHMAGRIQVAHVEAGCVPSVASELLEASRDTLKKMTLDVEEKDRLRTSNAEPIVFSKVTDLDLLGHAGLDHISARCWTFPAVTTLRVGRISGEMATSLVRLLRTSPKMERLESSDGITFDDARWSDFLDALVGCPHLTTIAGIGIKMGHFVRLCQLKNALDQNWSKPDKKQAPKKLGFVMLDDIPSIGVADMEAFRRWMDYGQRQGAADMAGITKWAADVHCQIEWPRVSLLTIDCSSDATALPAPGGPYGDIATPLAAKATEVSLKLGGTALHESWRGKLIFHNTKKLTINIKRGASASAVNDSIPEWLTEREGATSRHFPAVEQLTVHDLSLSLADVRATSSKLSPLLGELTTLKSVTFSDLSSFAAARELLCYLPVDQLDVVDIAGCVGDVVSEWPADAPATQGVRRPLIHRLTSSRLASKKGVREFIKVALAVRSASVELKAWLRESELGGGSPPDFS</sequence>
<dbReference type="EMBL" id="CDMY01000273">
    <property type="protein sequence ID" value="CEL98560.1"/>
    <property type="molecule type" value="Genomic_DNA"/>
</dbReference>
<feature type="region of interest" description="Disordered" evidence="1">
    <location>
        <begin position="92"/>
        <end position="126"/>
    </location>
</feature>
<dbReference type="InParanoid" id="A0A0G4EME7"/>
<name>A0A0G4EME7_VITBC</name>
<protein>
    <submittedName>
        <fullName evidence="2">Uncharacterized protein</fullName>
    </submittedName>
</protein>
<evidence type="ECO:0000313" key="2">
    <source>
        <dbReference type="EMBL" id="CEL98560.1"/>
    </source>
</evidence>
<accession>A0A0G4EME7</accession>
<dbReference type="Proteomes" id="UP000041254">
    <property type="component" value="Unassembled WGS sequence"/>
</dbReference>
<gene>
    <name evidence="2" type="ORF">Vbra_7946</name>
</gene>
<proteinExistence type="predicted"/>
<evidence type="ECO:0000313" key="3">
    <source>
        <dbReference type="Proteomes" id="UP000041254"/>
    </source>
</evidence>
<dbReference type="PhylomeDB" id="A0A0G4EME7"/>